<dbReference type="Gene3D" id="1.20.910.10">
    <property type="entry name" value="Heme oxygenase-like"/>
    <property type="match status" value="1"/>
</dbReference>
<gene>
    <name evidence="1" type="ORF">VTJ49DRAFT_6669</name>
</gene>
<dbReference type="InterPro" id="IPR053261">
    <property type="entry name" value="Polyketide-peptide_reg"/>
</dbReference>
<dbReference type="PANTHER" id="PTHR41813">
    <property type="entry name" value="REGULATOR PAB1642, PUTATIVE (AFU_ORTHOLOGUE AFUA_3G11955)-RELATED"/>
    <property type="match status" value="1"/>
</dbReference>
<comment type="caution">
    <text evidence="1">The sequence shown here is derived from an EMBL/GenBank/DDBJ whole genome shotgun (WGS) entry which is preliminary data.</text>
</comment>
<evidence type="ECO:0000313" key="2">
    <source>
        <dbReference type="Proteomes" id="UP001583172"/>
    </source>
</evidence>
<organism evidence="1 2">
    <name type="scientific">Humicola insolens</name>
    <name type="common">Soft-rot fungus</name>
    <dbReference type="NCBI Taxonomy" id="85995"/>
    <lineage>
        <taxon>Eukaryota</taxon>
        <taxon>Fungi</taxon>
        <taxon>Dikarya</taxon>
        <taxon>Ascomycota</taxon>
        <taxon>Pezizomycotina</taxon>
        <taxon>Sordariomycetes</taxon>
        <taxon>Sordariomycetidae</taxon>
        <taxon>Sordariales</taxon>
        <taxon>Chaetomiaceae</taxon>
        <taxon>Mycothermus</taxon>
    </lineage>
</organism>
<proteinExistence type="predicted"/>
<dbReference type="EMBL" id="JAZGSY010000648">
    <property type="protein sequence ID" value="KAL1835469.1"/>
    <property type="molecule type" value="Genomic_DNA"/>
</dbReference>
<dbReference type="PANTHER" id="PTHR41813:SF2">
    <property type="entry name" value="REGULATOR PAB1642, PUTATIVE (AFU_ORTHOLOGUE AFUA_3G11955)-RELATED"/>
    <property type="match status" value="1"/>
</dbReference>
<dbReference type="SUPFAM" id="SSF48613">
    <property type="entry name" value="Heme oxygenase-like"/>
    <property type="match status" value="1"/>
</dbReference>
<name>A0ABR3V129_HUMIN</name>
<dbReference type="InterPro" id="IPR016084">
    <property type="entry name" value="Haem_Oase-like_multi-hlx"/>
</dbReference>
<evidence type="ECO:0008006" key="3">
    <source>
        <dbReference type="Google" id="ProtNLM"/>
    </source>
</evidence>
<reference evidence="1 2" key="1">
    <citation type="journal article" date="2024" name="Commun. Biol.">
        <title>Comparative genomic analysis of thermophilic fungi reveals convergent evolutionary adaptations and gene losses.</title>
        <authorList>
            <person name="Steindorff A.S."/>
            <person name="Aguilar-Pontes M.V."/>
            <person name="Robinson A.J."/>
            <person name="Andreopoulos B."/>
            <person name="LaButti K."/>
            <person name="Kuo A."/>
            <person name="Mondo S."/>
            <person name="Riley R."/>
            <person name="Otillar R."/>
            <person name="Haridas S."/>
            <person name="Lipzen A."/>
            <person name="Grimwood J."/>
            <person name="Schmutz J."/>
            <person name="Clum A."/>
            <person name="Reid I.D."/>
            <person name="Moisan M.C."/>
            <person name="Butler G."/>
            <person name="Nguyen T.T.M."/>
            <person name="Dewar K."/>
            <person name="Conant G."/>
            <person name="Drula E."/>
            <person name="Henrissat B."/>
            <person name="Hansel C."/>
            <person name="Singer S."/>
            <person name="Hutchinson M.I."/>
            <person name="de Vries R.P."/>
            <person name="Natvig D.O."/>
            <person name="Powell A.J."/>
            <person name="Tsang A."/>
            <person name="Grigoriev I.V."/>
        </authorList>
    </citation>
    <scope>NUCLEOTIDE SEQUENCE [LARGE SCALE GENOMIC DNA]</scope>
    <source>
        <strain evidence="1 2">CBS 620.91</strain>
    </source>
</reference>
<protein>
    <recommendedName>
        <fullName evidence="3">Thiaminase-2/PQQC domain-containing protein</fullName>
    </recommendedName>
</protein>
<keyword evidence="2" id="KW-1185">Reference proteome</keyword>
<sequence length="305" mass="33676">MSSSAVAWSLTEHLLSTEAELFRSATQHPFLLTGAEGRLSKYALGRWLANDRLYIHSYLRAAARLLASLELPRNVPGPDAEGKEPYETRLADWLIEALVGIRREERLFIDVAARYGLGIEVAEMIPVPPPTLDIPPVLPVAPQVARSAAAKVPGLKLMEEVVFASVASTVSTAAATTTIAAGPEGTAPLPPLPWLEGAITFWGTERCYLEAWTWARDHAETVGRDVADDADGGALRKEFIPNWTNNGFRDFVDRLGSMIDQAVRDVLGKAKDGEERERLKAEILKRVEEPWKTLLEAEKQFWPDI</sequence>
<dbReference type="Proteomes" id="UP001583172">
    <property type="component" value="Unassembled WGS sequence"/>
</dbReference>
<dbReference type="CDD" id="cd19357">
    <property type="entry name" value="TenA_E_At3g16990-like"/>
    <property type="match status" value="1"/>
</dbReference>
<accession>A0ABR3V129</accession>
<evidence type="ECO:0000313" key="1">
    <source>
        <dbReference type="EMBL" id="KAL1835469.1"/>
    </source>
</evidence>